<gene>
    <name evidence="1" type="ORF">LCGC14_0388350</name>
</gene>
<evidence type="ECO:0000313" key="1">
    <source>
        <dbReference type="EMBL" id="KKN74633.1"/>
    </source>
</evidence>
<proteinExistence type="predicted"/>
<dbReference type="AlphaFoldDB" id="A0A0F9W978"/>
<reference evidence="1" key="1">
    <citation type="journal article" date="2015" name="Nature">
        <title>Complex archaea that bridge the gap between prokaryotes and eukaryotes.</title>
        <authorList>
            <person name="Spang A."/>
            <person name="Saw J.H."/>
            <person name="Jorgensen S.L."/>
            <person name="Zaremba-Niedzwiedzka K."/>
            <person name="Martijn J."/>
            <person name="Lind A.E."/>
            <person name="van Eijk R."/>
            <person name="Schleper C."/>
            <person name="Guy L."/>
            <person name="Ettema T.J."/>
        </authorList>
    </citation>
    <scope>NUCLEOTIDE SEQUENCE</scope>
</reference>
<protein>
    <submittedName>
        <fullName evidence="1">Uncharacterized protein</fullName>
    </submittedName>
</protein>
<comment type="caution">
    <text evidence="1">The sequence shown here is derived from an EMBL/GenBank/DDBJ whole genome shotgun (WGS) entry which is preliminary data.</text>
</comment>
<organism evidence="1">
    <name type="scientific">marine sediment metagenome</name>
    <dbReference type="NCBI Taxonomy" id="412755"/>
    <lineage>
        <taxon>unclassified sequences</taxon>
        <taxon>metagenomes</taxon>
        <taxon>ecological metagenomes</taxon>
    </lineage>
</organism>
<dbReference type="EMBL" id="LAZR01000322">
    <property type="protein sequence ID" value="KKN74633.1"/>
    <property type="molecule type" value="Genomic_DNA"/>
</dbReference>
<sequence length="190" mass="22569">MREKLIELFKHRKPEPQSDEPEFYADEVMKIFASPPSVPITEDIEELSEEIHKLYCDQYLKDHGKPYWTNGDYSKLDEKTKEYDRNIARFILEREPLPPSTPITEDDIEKQFPHKKLETSEEDCQRNRNNFCRRQGANWAIQHQGKESEGKIKRYAIALMRIWGRSDRENPSERVLGKIAFFALNPKKKK</sequence>
<name>A0A0F9W978_9ZZZZ</name>
<accession>A0A0F9W978</accession>